<organism evidence="2 3">
    <name type="scientific">Sphingobium yanoikuyae</name>
    <name type="common">Sphingomonas yanoikuyae</name>
    <dbReference type="NCBI Taxonomy" id="13690"/>
    <lineage>
        <taxon>Bacteria</taxon>
        <taxon>Pseudomonadati</taxon>
        <taxon>Pseudomonadota</taxon>
        <taxon>Alphaproteobacteria</taxon>
        <taxon>Sphingomonadales</taxon>
        <taxon>Sphingomonadaceae</taxon>
        <taxon>Sphingobium</taxon>
    </lineage>
</organism>
<sequence>MARASAAALKREAAQFVHYEKDRARKIATVTFDRPGKANTTTIGMRLLFGEIVHKANIDDDVKVLVIRGAGQDLGSGGDINEHGDMYLHPGEDDDFLPDLEIDDPDVRYPPPGSYRFLHGLTDHYAKGYAGNRPLQEFKKISIVEAKGYCYGWHFYQCADADLIVSSDDALFGHPSFRYAGWGPRMWQWLEMVGIRRFSEMLFTGRPFTAAEMMDCNFVNAVVPRDALEAETDKYADACARTRPLDVVVAQKTFIEAYKQYRGEYMGSLLTGWLEGMLPLMKSDRPTDIDLGAGGFDQGIAHTVKNNDLNYPPEWRLSRAGRAQR</sequence>
<comment type="similarity">
    <text evidence="1">Belongs to the enoyl-CoA hydratase/isomerase family.</text>
</comment>
<accession>A0A084ETX0</accession>
<dbReference type="SUPFAM" id="SSF52096">
    <property type="entry name" value="ClpP/crotonase"/>
    <property type="match status" value="1"/>
</dbReference>
<dbReference type="GO" id="GO:0003824">
    <property type="term" value="F:catalytic activity"/>
    <property type="evidence" value="ECO:0007669"/>
    <property type="project" value="UniProtKB-ARBA"/>
</dbReference>
<dbReference type="PATRIC" id="fig|13690.10.peg.90"/>
<name>A0A084ETX0_SPHYA</name>
<dbReference type="Pfam" id="PF00378">
    <property type="entry name" value="ECH_1"/>
    <property type="match status" value="1"/>
</dbReference>
<comment type="caution">
    <text evidence="2">The sequence shown here is derived from an EMBL/GenBank/DDBJ whole genome shotgun (WGS) entry which is preliminary data.</text>
</comment>
<dbReference type="eggNOG" id="COG1024">
    <property type="taxonomic scope" value="Bacteria"/>
</dbReference>
<protein>
    <submittedName>
        <fullName evidence="2">Enoyl-CoA hydratase/carnithine racemase</fullName>
    </submittedName>
</protein>
<dbReference type="CDD" id="cd06558">
    <property type="entry name" value="crotonase-like"/>
    <property type="match status" value="1"/>
</dbReference>
<evidence type="ECO:0000256" key="1">
    <source>
        <dbReference type="ARBA" id="ARBA00005254"/>
    </source>
</evidence>
<dbReference type="Proteomes" id="UP000028534">
    <property type="component" value="Unassembled WGS sequence"/>
</dbReference>
<dbReference type="InterPro" id="IPR001753">
    <property type="entry name" value="Enoyl-CoA_hydra/iso"/>
</dbReference>
<dbReference type="InterPro" id="IPR029045">
    <property type="entry name" value="ClpP/crotonase-like_dom_sf"/>
</dbReference>
<proteinExistence type="inferred from homology"/>
<dbReference type="EMBL" id="JGVR01000001">
    <property type="protein sequence ID" value="KEZ21412.1"/>
    <property type="molecule type" value="Genomic_DNA"/>
</dbReference>
<dbReference type="PANTHER" id="PTHR43802">
    <property type="entry name" value="ENOYL-COA HYDRATASE"/>
    <property type="match status" value="1"/>
</dbReference>
<dbReference type="STRING" id="13690.AX777_23235"/>
<reference evidence="2 3" key="1">
    <citation type="submission" date="2014-03" db="EMBL/GenBank/DDBJ databases">
        <title>Genome sequence of Sphingobium yanoikuyae B1.</title>
        <authorList>
            <person name="Gan H.M."/>
            <person name="Gan H.Y."/>
            <person name="Savka M.A."/>
        </authorList>
    </citation>
    <scope>NUCLEOTIDE SEQUENCE [LARGE SCALE GENOMIC DNA]</scope>
    <source>
        <strain evidence="2 3">B1</strain>
    </source>
</reference>
<evidence type="ECO:0000313" key="2">
    <source>
        <dbReference type="EMBL" id="KEZ21412.1"/>
    </source>
</evidence>
<gene>
    <name evidence="2" type="ORF">CP98_00089</name>
</gene>
<dbReference type="PANTHER" id="PTHR43802:SF1">
    <property type="entry name" value="IP11341P-RELATED"/>
    <property type="match status" value="1"/>
</dbReference>
<dbReference type="RefSeq" id="WP_037515860.1">
    <property type="nucleotide sequence ID" value="NZ_CALUBW010000038.1"/>
</dbReference>
<dbReference type="AlphaFoldDB" id="A0A084ETX0"/>
<dbReference type="Gene3D" id="3.90.226.10">
    <property type="entry name" value="2-enoyl-CoA Hydratase, Chain A, domain 1"/>
    <property type="match status" value="1"/>
</dbReference>
<evidence type="ECO:0000313" key="3">
    <source>
        <dbReference type="Proteomes" id="UP000028534"/>
    </source>
</evidence>